<feature type="region of interest" description="Disordered" evidence="1">
    <location>
        <begin position="58"/>
        <end position="79"/>
    </location>
</feature>
<dbReference type="EMBL" id="UINC01065925">
    <property type="protein sequence ID" value="SVB96082.1"/>
    <property type="molecule type" value="Genomic_DNA"/>
</dbReference>
<sequence length="449" mass="50970">AVELHQVNGSSSDISFDFELIGIGYTNVELVDSVTFGGQVTDVSLGRSVENNTWTYFGEPTPGTSNNTASTNITDTSEPVSSSLESGFYSGVQTVELFTGTGSGQIHYTIDGSRPGSSTSVYSGPISIQSTTVLRARSMEDAKLPGEIMTATYFIDEQNFVPSVSLVAEPETLWDTDIGIYENEYKQREIPVTIEYFTPDAEHRFTVNAGARLGGLNIWTKPQKPFTIYTRDRFGQDFIHYQLFENKQIANFSRIVFRNGGDDWEETLIRDPMTESLAMDMMDCGYMAYTPSALYLNGAYWGIHNVREKFDPLYFSENFNVDPDNIDQLEYTQTQSGTQLMVIEGSMDHYNSMINYILSNDLNEPAVYAQIKELMNVDSFIDHVVMTLYCANTSWGHNREWWRSREESGKWQWLIVDLDRGFNISNSYTNLLDNLMDDYELFQYLLNSQ</sequence>
<dbReference type="Pfam" id="PF13290">
    <property type="entry name" value="CHB_HEX_C_1"/>
    <property type="match status" value="1"/>
</dbReference>
<evidence type="ECO:0000313" key="3">
    <source>
        <dbReference type="EMBL" id="SVB96082.1"/>
    </source>
</evidence>
<dbReference type="AlphaFoldDB" id="A0A382I9V2"/>
<feature type="compositionally biased region" description="Polar residues" evidence="1">
    <location>
        <begin position="62"/>
        <end position="79"/>
    </location>
</feature>
<organism evidence="3">
    <name type="scientific">marine metagenome</name>
    <dbReference type="NCBI Taxonomy" id="408172"/>
    <lineage>
        <taxon>unclassified sequences</taxon>
        <taxon>metagenomes</taxon>
        <taxon>ecological metagenomes</taxon>
    </lineage>
</organism>
<dbReference type="Pfam" id="PF08757">
    <property type="entry name" value="CotH"/>
    <property type="match status" value="1"/>
</dbReference>
<feature type="domain" description="GH29D-like beta-sandwich" evidence="2">
    <location>
        <begin position="85"/>
        <end position="147"/>
    </location>
</feature>
<name>A0A382I9V2_9ZZZZ</name>
<accession>A0A382I9V2</accession>
<dbReference type="InterPro" id="IPR059177">
    <property type="entry name" value="GH29D-like_dom"/>
</dbReference>
<proteinExistence type="predicted"/>
<feature type="non-terminal residue" evidence="3">
    <location>
        <position position="449"/>
    </location>
</feature>
<dbReference type="InterPro" id="IPR014867">
    <property type="entry name" value="Spore_coat_CotH_CotH2/3/7"/>
</dbReference>
<reference evidence="3" key="1">
    <citation type="submission" date="2018-05" db="EMBL/GenBank/DDBJ databases">
        <authorList>
            <person name="Lanie J.A."/>
            <person name="Ng W.-L."/>
            <person name="Kazmierczak K.M."/>
            <person name="Andrzejewski T.M."/>
            <person name="Davidsen T.M."/>
            <person name="Wayne K.J."/>
            <person name="Tettelin H."/>
            <person name="Glass J.I."/>
            <person name="Rusch D."/>
            <person name="Podicherti R."/>
            <person name="Tsui H.-C.T."/>
            <person name="Winkler M.E."/>
        </authorList>
    </citation>
    <scope>NUCLEOTIDE SEQUENCE</scope>
</reference>
<gene>
    <name evidence="3" type="ORF">METZ01_LOCUS248936</name>
</gene>
<protein>
    <recommendedName>
        <fullName evidence="2">GH29D-like beta-sandwich domain-containing protein</fullName>
    </recommendedName>
</protein>
<feature type="non-terminal residue" evidence="3">
    <location>
        <position position="1"/>
    </location>
</feature>
<evidence type="ECO:0000259" key="2">
    <source>
        <dbReference type="Pfam" id="PF13290"/>
    </source>
</evidence>
<evidence type="ECO:0000256" key="1">
    <source>
        <dbReference type="SAM" id="MobiDB-lite"/>
    </source>
</evidence>